<comment type="caution">
    <text evidence="1">The sequence shown here is derived from an EMBL/GenBank/DDBJ whole genome shotgun (WGS) entry which is preliminary data.</text>
</comment>
<reference evidence="1" key="1">
    <citation type="submission" date="2020-06" db="EMBL/GenBank/DDBJ databases">
        <authorList>
            <person name="Li T."/>
            <person name="Hu X."/>
            <person name="Zhang T."/>
            <person name="Song X."/>
            <person name="Zhang H."/>
            <person name="Dai N."/>
            <person name="Sheng W."/>
            <person name="Hou X."/>
            <person name="Wei L."/>
        </authorList>
    </citation>
    <scope>NUCLEOTIDE SEQUENCE</scope>
    <source>
        <strain evidence="1">KEN1</strain>
        <tissue evidence="1">Leaf</tissue>
    </source>
</reference>
<proteinExistence type="predicted"/>
<reference evidence="1" key="2">
    <citation type="journal article" date="2024" name="Plant">
        <title>Genomic evolution and insights into agronomic trait innovations of Sesamum species.</title>
        <authorList>
            <person name="Miao H."/>
            <person name="Wang L."/>
            <person name="Qu L."/>
            <person name="Liu H."/>
            <person name="Sun Y."/>
            <person name="Le M."/>
            <person name="Wang Q."/>
            <person name="Wei S."/>
            <person name="Zheng Y."/>
            <person name="Lin W."/>
            <person name="Duan Y."/>
            <person name="Cao H."/>
            <person name="Xiong S."/>
            <person name="Wang X."/>
            <person name="Wei L."/>
            <person name="Li C."/>
            <person name="Ma Q."/>
            <person name="Ju M."/>
            <person name="Zhao R."/>
            <person name="Li G."/>
            <person name="Mu C."/>
            <person name="Tian Q."/>
            <person name="Mei H."/>
            <person name="Zhang T."/>
            <person name="Gao T."/>
            <person name="Zhang H."/>
        </authorList>
    </citation>
    <scope>NUCLEOTIDE SEQUENCE</scope>
    <source>
        <strain evidence="1">KEN1</strain>
    </source>
</reference>
<dbReference type="EMBL" id="JACGWN010000012">
    <property type="protein sequence ID" value="KAL0415892.1"/>
    <property type="molecule type" value="Genomic_DNA"/>
</dbReference>
<protein>
    <recommendedName>
        <fullName evidence="2">Reverse transcriptase</fullName>
    </recommendedName>
</protein>
<sequence>MESVRWVLKKLKVALRLWINFKKSSVVFSQNTLGVVCAELAQVLRVRVADKHVKYLGLPAMVGCSKREVFQNLKDRFWKKF</sequence>
<organism evidence="1">
    <name type="scientific">Sesamum latifolium</name>
    <dbReference type="NCBI Taxonomy" id="2727402"/>
    <lineage>
        <taxon>Eukaryota</taxon>
        <taxon>Viridiplantae</taxon>
        <taxon>Streptophyta</taxon>
        <taxon>Embryophyta</taxon>
        <taxon>Tracheophyta</taxon>
        <taxon>Spermatophyta</taxon>
        <taxon>Magnoliopsida</taxon>
        <taxon>eudicotyledons</taxon>
        <taxon>Gunneridae</taxon>
        <taxon>Pentapetalae</taxon>
        <taxon>asterids</taxon>
        <taxon>lamiids</taxon>
        <taxon>Lamiales</taxon>
        <taxon>Pedaliaceae</taxon>
        <taxon>Sesamum</taxon>
    </lineage>
</organism>
<name>A0AAW2UHQ3_9LAMI</name>
<accession>A0AAW2UHQ3</accession>
<evidence type="ECO:0000313" key="1">
    <source>
        <dbReference type="EMBL" id="KAL0415892.1"/>
    </source>
</evidence>
<evidence type="ECO:0008006" key="2">
    <source>
        <dbReference type="Google" id="ProtNLM"/>
    </source>
</evidence>
<gene>
    <name evidence="1" type="ORF">Slati_3421100</name>
</gene>
<dbReference type="AlphaFoldDB" id="A0AAW2UHQ3"/>